<dbReference type="EMBL" id="CAUYUJ010000143">
    <property type="protein sequence ID" value="CAK0788938.1"/>
    <property type="molecule type" value="Genomic_DNA"/>
</dbReference>
<name>A0ABN9P874_9DINO</name>
<feature type="compositionally biased region" description="Acidic residues" evidence="1">
    <location>
        <begin position="1"/>
        <end position="31"/>
    </location>
</feature>
<comment type="caution">
    <text evidence="2">The sequence shown here is derived from an EMBL/GenBank/DDBJ whole genome shotgun (WGS) entry which is preliminary data.</text>
</comment>
<dbReference type="Proteomes" id="UP001189429">
    <property type="component" value="Unassembled WGS sequence"/>
</dbReference>
<organism evidence="2 3">
    <name type="scientific">Prorocentrum cordatum</name>
    <dbReference type="NCBI Taxonomy" id="2364126"/>
    <lineage>
        <taxon>Eukaryota</taxon>
        <taxon>Sar</taxon>
        <taxon>Alveolata</taxon>
        <taxon>Dinophyceae</taxon>
        <taxon>Prorocentrales</taxon>
        <taxon>Prorocentraceae</taxon>
        <taxon>Prorocentrum</taxon>
    </lineage>
</organism>
<evidence type="ECO:0000256" key="1">
    <source>
        <dbReference type="SAM" id="MobiDB-lite"/>
    </source>
</evidence>
<proteinExistence type="predicted"/>
<keyword evidence="3" id="KW-1185">Reference proteome</keyword>
<evidence type="ECO:0000313" key="2">
    <source>
        <dbReference type="EMBL" id="CAK0788938.1"/>
    </source>
</evidence>
<reference evidence="2" key="1">
    <citation type="submission" date="2023-10" db="EMBL/GenBank/DDBJ databases">
        <authorList>
            <person name="Chen Y."/>
            <person name="Shah S."/>
            <person name="Dougan E. K."/>
            <person name="Thang M."/>
            <person name="Chan C."/>
        </authorList>
    </citation>
    <scope>NUCLEOTIDE SEQUENCE [LARGE SCALE GENOMIC DNA]</scope>
</reference>
<protein>
    <submittedName>
        <fullName evidence="2">Uncharacterized protein</fullName>
    </submittedName>
</protein>
<evidence type="ECO:0000313" key="3">
    <source>
        <dbReference type="Proteomes" id="UP001189429"/>
    </source>
</evidence>
<feature type="region of interest" description="Disordered" evidence="1">
    <location>
        <begin position="1"/>
        <end position="36"/>
    </location>
</feature>
<sequence>DSSSESSDEETDSESDESMELSDDGEGDDVAADPSVYKSRHGGVVYDLRHGSVPEHLRAAKVDGRDTEPAAEWLAEEPPHNATSLRVAKGHFLKVSLKPLFLDPAVQATNTEIRFMDEDGQITIRQVAGNIVFLLDGARPVGPAAAAPAPAGAVALPRSRRRGSRPPGPGLGGGWHRGHNVPLWHAAEARQGLAWVAAGTAATTCCCGTLPRRGAAFGARAPSTAGVEPARRRGCALQGPPCLSLRTPLAALRPPRRARLPSTGEALQASPGCGSRPAARWSCAQRRCRAGRPAPALVRGGRLHRADPLSVTRAAAVEAAQLELGRELVAGFRAGARALVPGGMQQDRVGALLSALHAWGLRPGRAAGGATAQKTGVSLDGGVVVEVGVAVHSGDGGRGRPAGVELRGGGPCVVALVVHVGVVEGVEARAPSPASDEDDVVLHPEELENVKASDCLDAQDVVAALGRPAASTADERRASR</sequence>
<feature type="region of interest" description="Disordered" evidence="1">
    <location>
        <begin position="151"/>
        <end position="176"/>
    </location>
</feature>
<feature type="non-terminal residue" evidence="2">
    <location>
        <position position="1"/>
    </location>
</feature>
<gene>
    <name evidence="2" type="ORF">PCOR1329_LOCUS652</name>
</gene>
<accession>A0ABN9P874</accession>